<dbReference type="PRINTS" id="PR01270">
    <property type="entry name" value="HDASUPER"/>
</dbReference>
<dbReference type="Pfam" id="PF00850">
    <property type="entry name" value="Hist_deacetyl"/>
    <property type="match status" value="1"/>
</dbReference>
<dbReference type="Gene3D" id="3.40.800.20">
    <property type="entry name" value="Histone deacetylase domain"/>
    <property type="match status" value="1"/>
</dbReference>
<name>A0A9N8DCV2_9STRA</name>
<keyword evidence="8" id="KW-1185">Reference proteome</keyword>
<dbReference type="EMBL" id="CAICTM010000032">
    <property type="protein sequence ID" value="CAB9498170.1"/>
    <property type="molecule type" value="Genomic_DNA"/>
</dbReference>
<dbReference type="AlphaFoldDB" id="A0A9N8DCV2"/>
<protein>
    <submittedName>
        <fullName evidence="7">Acetylpolyamine amidohydrolase 2</fullName>
    </submittedName>
</protein>
<keyword evidence="5" id="KW-0862">Zinc</keyword>
<proteinExistence type="inferred from homology"/>
<evidence type="ECO:0000313" key="8">
    <source>
        <dbReference type="Proteomes" id="UP001153069"/>
    </source>
</evidence>
<dbReference type="InterPro" id="IPR037138">
    <property type="entry name" value="His_deacetylse_dom_sf"/>
</dbReference>
<dbReference type="GO" id="GO:0004407">
    <property type="term" value="F:histone deacetylase activity"/>
    <property type="evidence" value="ECO:0007669"/>
    <property type="project" value="TreeGrafter"/>
</dbReference>
<sequence>MTDSGDVDSGGSSSVVVVSKITPEDLKFDKDGVIIISDEESRLDALDDFNHPRIRRSYILRAFQNAAKSSSLSISFETPSSSSESSLSLQELYKDTQNVALLKFLESAWQQWSDLGEQGRDPMASLNSTTTQNDKKIDNTHTNSIPALIPGNTPLPRDPHQRPSRNVMGQMGYYCTDNCTPIFGQLLSELQEDAAIVQHALQLATSQPQAVVYAIPTHPGHHAATDSFGGYCYLNQAAHAAQTLLQQQNAYERVAILDIDYHCGNGTASIFYNHPHVLVASIHCHPDHDYPFHSGFTEDNNETTYHAPLPPGATWEQHYQPALAQCLDRIFDQFQAHALIVSMGLDTLQGDPVTLRRAGFAMTPPDYTPLGRMIGSRLHGATSSIPCLVLQEGGYKMNELGPAAADVVLGIAEARQQQTKELS</sequence>
<dbReference type="GO" id="GO:0046872">
    <property type="term" value="F:metal ion binding"/>
    <property type="evidence" value="ECO:0007669"/>
    <property type="project" value="UniProtKB-KW"/>
</dbReference>
<evidence type="ECO:0000256" key="2">
    <source>
        <dbReference type="ARBA" id="ARBA00005947"/>
    </source>
</evidence>
<gene>
    <name evidence="7" type="ORF">SEMRO_32_G021070.1</name>
</gene>
<dbReference type="PANTHER" id="PTHR10625:SF17">
    <property type="entry name" value="HISTONE DEACETYLASE 8"/>
    <property type="match status" value="1"/>
</dbReference>
<feature type="domain" description="Histone deacetylase" evidence="6">
    <location>
        <begin position="176"/>
        <end position="408"/>
    </location>
</feature>
<dbReference type="InterPro" id="IPR023696">
    <property type="entry name" value="Ureohydrolase_dom_sf"/>
</dbReference>
<evidence type="ECO:0000313" key="7">
    <source>
        <dbReference type="EMBL" id="CAB9498170.1"/>
    </source>
</evidence>
<evidence type="ECO:0000256" key="5">
    <source>
        <dbReference type="ARBA" id="ARBA00022833"/>
    </source>
</evidence>
<dbReference type="InterPro" id="IPR000286">
    <property type="entry name" value="HDACs"/>
</dbReference>
<comment type="cofactor">
    <cofactor evidence="1">
        <name>Zn(2+)</name>
        <dbReference type="ChEBI" id="CHEBI:29105"/>
    </cofactor>
</comment>
<dbReference type="PANTHER" id="PTHR10625">
    <property type="entry name" value="HISTONE DEACETYLASE HDAC1-RELATED"/>
    <property type="match status" value="1"/>
</dbReference>
<dbReference type="GO" id="GO:0016787">
    <property type="term" value="F:hydrolase activity"/>
    <property type="evidence" value="ECO:0007669"/>
    <property type="project" value="UniProtKB-KW"/>
</dbReference>
<comment type="similarity">
    <text evidence="2">Belongs to the histone deacetylase family.</text>
</comment>
<evidence type="ECO:0000259" key="6">
    <source>
        <dbReference type="Pfam" id="PF00850"/>
    </source>
</evidence>
<organism evidence="7 8">
    <name type="scientific">Seminavis robusta</name>
    <dbReference type="NCBI Taxonomy" id="568900"/>
    <lineage>
        <taxon>Eukaryota</taxon>
        <taxon>Sar</taxon>
        <taxon>Stramenopiles</taxon>
        <taxon>Ochrophyta</taxon>
        <taxon>Bacillariophyta</taxon>
        <taxon>Bacillariophyceae</taxon>
        <taxon>Bacillariophycidae</taxon>
        <taxon>Naviculales</taxon>
        <taxon>Naviculaceae</taxon>
        <taxon>Seminavis</taxon>
    </lineage>
</organism>
<reference evidence="7" key="1">
    <citation type="submission" date="2020-06" db="EMBL/GenBank/DDBJ databases">
        <authorList>
            <consortium name="Plant Systems Biology data submission"/>
        </authorList>
    </citation>
    <scope>NUCLEOTIDE SEQUENCE</scope>
    <source>
        <strain evidence="7">D6</strain>
    </source>
</reference>
<evidence type="ECO:0000256" key="1">
    <source>
        <dbReference type="ARBA" id="ARBA00001947"/>
    </source>
</evidence>
<dbReference type="SUPFAM" id="SSF52768">
    <property type="entry name" value="Arginase/deacetylase"/>
    <property type="match status" value="1"/>
</dbReference>
<keyword evidence="3" id="KW-0479">Metal-binding</keyword>
<dbReference type="Proteomes" id="UP001153069">
    <property type="component" value="Unassembled WGS sequence"/>
</dbReference>
<accession>A0A9N8DCV2</accession>
<comment type="caution">
    <text evidence="7">The sequence shown here is derived from an EMBL/GenBank/DDBJ whole genome shotgun (WGS) entry which is preliminary data.</text>
</comment>
<evidence type="ECO:0000256" key="3">
    <source>
        <dbReference type="ARBA" id="ARBA00022723"/>
    </source>
</evidence>
<dbReference type="InterPro" id="IPR023801">
    <property type="entry name" value="His_deacetylse_dom"/>
</dbReference>
<dbReference type="GO" id="GO:0040029">
    <property type="term" value="P:epigenetic regulation of gene expression"/>
    <property type="evidence" value="ECO:0007669"/>
    <property type="project" value="TreeGrafter"/>
</dbReference>
<keyword evidence="4" id="KW-0378">Hydrolase</keyword>
<dbReference type="OrthoDB" id="424012at2759"/>
<evidence type="ECO:0000256" key="4">
    <source>
        <dbReference type="ARBA" id="ARBA00022801"/>
    </source>
</evidence>